<dbReference type="AlphaFoldDB" id="I3S6G5"/>
<evidence type="ECO:0000313" key="1">
    <source>
        <dbReference type="EMBL" id="AFK35857.1"/>
    </source>
</evidence>
<name>I3S6G5_LOTJA</name>
<dbReference type="EMBL" id="BT136062">
    <property type="protein sequence ID" value="AFK35857.1"/>
    <property type="molecule type" value="mRNA"/>
</dbReference>
<sequence>MLTSHIRIKPNFKASTSALKWITFNGTCVKTINPRMSSILYKTPMPICIPCWSQAPSVLSFSLPEGGKLQRATAVCPMGLARSW</sequence>
<reference evidence="1" key="1">
    <citation type="submission" date="2012-05" db="EMBL/GenBank/DDBJ databases">
        <authorList>
            <person name="Krishnakumar V."/>
            <person name="Cheung F."/>
            <person name="Xiao Y."/>
            <person name="Chan A."/>
            <person name="Moskal W.A."/>
            <person name="Town C.D."/>
        </authorList>
    </citation>
    <scope>NUCLEOTIDE SEQUENCE</scope>
</reference>
<organism evidence="1">
    <name type="scientific">Lotus japonicus</name>
    <name type="common">Lotus corniculatus var. japonicus</name>
    <dbReference type="NCBI Taxonomy" id="34305"/>
    <lineage>
        <taxon>Eukaryota</taxon>
        <taxon>Viridiplantae</taxon>
        <taxon>Streptophyta</taxon>
        <taxon>Embryophyta</taxon>
        <taxon>Tracheophyta</taxon>
        <taxon>Spermatophyta</taxon>
        <taxon>Magnoliopsida</taxon>
        <taxon>eudicotyledons</taxon>
        <taxon>Gunneridae</taxon>
        <taxon>Pentapetalae</taxon>
        <taxon>rosids</taxon>
        <taxon>fabids</taxon>
        <taxon>Fabales</taxon>
        <taxon>Fabaceae</taxon>
        <taxon>Papilionoideae</taxon>
        <taxon>50 kb inversion clade</taxon>
        <taxon>NPAAA clade</taxon>
        <taxon>Hologalegina</taxon>
        <taxon>robinioid clade</taxon>
        <taxon>Loteae</taxon>
        <taxon>Lotus</taxon>
    </lineage>
</organism>
<protein>
    <submittedName>
        <fullName evidence="1">Uncharacterized protein</fullName>
    </submittedName>
</protein>
<accession>I3S6G5</accession>
<proteinExistence type="evidence at transcript level"/>